<evidence type="ECO:0000313" key="4">
    <source>
        <dbReference type="RefSeq" id="XP_014681926.1"/>
    </source>
</evidence>
<gene>
    <name evidence="4" type="primary">LOC106821570</name>
</gene>
<dbReference type="RefSeq" id="XP_014681926.1">
    <property type="nucleotide sequence ID" value="XM_014826440.1"/>
</dbReference>
<organism evidence="3 4">
    <name type="scientific">Priapulus caudatus</name>
    <name type="common">Priapulid worm</name>
    <dbReference type="NCBI Taxonomy" id="37621"/>
    <lineage>
        <taxon>Eukaryota</taxon>
        <taxon>Metazoa</taxon>
        <taxon>Ecdysozoa</taxon>
        <taxon>Scalidophora</taxon>
        <taxon>Priapulida</taxon>
        <taxon>Priapulimorpha</taxon>
        <taxon>Priapulimorphida</taxon>
        <taxon>Priapulidae</taxon>
        <taxon>Priapulus</taxon>
    </lineage>
</organism>
<dbReference type="GeneID" id="106821570"/>
<proteinExistence type="predicted"/>
<name>A0ABM1FBV5_PRICU</name>
<dbReference type="PANTHER" id="PTHR34153:SF2">
    <property type="entry name" value="SI:CH211-262H13.3-RELATED"/>
    <property type="match status" value="1"/>
</dbReference>
<evidence type="ECO:0000259" key="2">
    <source>
        <dbReference type="Pfam" id="PF16064"/>
    </source>
</evidence>
<keyword evidence="3" id="KW-1185">Reference proteome</keyword>
<feature type="compositionally biased region" description="Polar residues" evidence="1">
    <location>
        <begin position="1"/>
        <end position="13"/>
    </location>
</feature>
<feature type="region of interest" description="Disordered" evidence="1">
    <location>
        <begin position="1"/>
        <end position="32"/>
    </location>
</feature>
<reference evidence="4" key="1">
    <citation type="submission" date="2025-08" db="UniProtKB">
        <authorList>
            <consortium name="RefSeq"/>
        </authorList>
    </citation>
    <scope>IDENTIFICATION</scope>
</reference>
<feature type="domain" description="DUF4806" evidence="2">
    <location>
        <begin position="85"/>
        <end position="155"/>
    </location>
</feature>
<dbReference type="PANTHER" id="PTHR34153">
    <property type="entry name" value="SI:CH211-262H13.3-RELATED-RELATED"/>
    <property type="match status" value="1"/>
</dbReference>
<protein>
    <submittedName>
        <fullName evidence="4">Uncharacterized protein LOC106821570</fullName>
    </submittedName>
</protein>
<dbReference type="Proteomes" id="UP000695022">
    <property type="component" value="Unplaced"/>
</dbReference>
<dbReference type="InterPro" id="IPR032071">
    <property type="entry name" value="DUF4806"/>
</dbReference>
<dbReference type="Pfam" id="PF16064">
    <property type="entry name" value="DUF4806"/>
    <property type="match status" value="1"/>
</dbReference>
<evidence type="ECO:0000313" key="3">
    <source>
        <dbReference type="Proteomes" id="UP000695022"/>
    </source>
</evidence>
<sequence length="199" mass="22468">MTTPKGRQPSIKSHSTKSSREISTEIRVMDRGQRPEDLRTAAYPMSEAKFQKKVIYLLTDIRDMLKQVHVGMPQETRPTQLPPRANSVEELMETETTLKSLEAKEKMVASLSKIGGINNKDTAKNILQRLMANDVMSKFNMKGKKGKFAFKGTRIHQAIRESMLKEGVTEHIIDQDLAYCLKYAPDRRGGGGRKKDTSS</sequence>
<feature type="compositionally biased region" description="Basic and acidic residues" evidence="1">
    <location>
        <begin position="18"/>
        <end position="32"/>
    </location>
</feature>
<evidence type="ECO:0000256" key="1">
    <source>
        <dbReference type="SAM" id="MobiDB-lite"/>
    </source>
</evidence>
<accession>A0ABM1FBV5</accession>